<protein>
    <recommendedName>
        <fullName evidence="2">Reverse transcriptase domain-containing protein</fullName>
    </recommendedName>
</protein>
<evidence type="ECO:0000256" key="1">
    <source>
        <dbReference type="SAM" id="MobiDB-lite"/>
    </source>
</evidence>
<reference evidence="3" key="1">
    <citation type="journal article" date="2019" name="Sci. Rep.">
        <title>Draft genome of Tanacetum cinerariifolium, the natural source of mosquito coil.</title>
        <authorList>
            <person name="Yamashiro T."/>
            <person name="Shiraishi A."/>
            <person name="Satake H."/>
            <person name="Nakayama K."/>
        </authorList>
    </citation>
    <scope>NUCLEOTIDE SEQUENCE</scope>
</reference>
<feature type="domain" description="Reverse transcriptase" evidence="2">
    <location>
        <begin position="524"/>
        <end position="910"/>
    </location>
</feature>
<proteinExistence type="predicted"/>
<sequence length="1715" mass="192426">QTSSQDGIASDKGGSGFVFGKNVSSASVLKKPIGPIFNVQFSNIVKSNPFGRSNNGRGSGASSSRWNAGVGNKFGSSMLSNQFSADVDRFAEKLKKGSEEMACGNGIGKIMSGVGKPLLMDNMTKDRCLKKAGKLDFARVLVEVSTEDDLPCSLEISYPPIGNRPAKVGVLDVKYQWKPPLCTHCRTFGHSTLNCKVRPRTEEEIVAKNLKDALKIGKPVVDGGGLQNVVDDRINGVEGFKKSSSFGRNKGVSGMSSEKNNFGKKAPVQEIKKKSLVEKPVLASSYNQNFRPKVLDDQVMQDKEECVLEDMEEEYNSEIWPKLKQNVVDIMESGSYPSSSIRADWSLAQINFFYQNCTKPRAFKFVNFLAYKKEFLPIDKEDEESMLNQRAKVDWLSEGDANTKFFHKTVKGNLNRNRIEYVDDINGVKFSGQHVGAQFVKHFQSVFGEVKRVDSMVDMSSLFTKRLSREEAVYMVRLVSKDEIKGVMFSMNDDKAHGPDGFSSMFFKSAWSIIGNEVCVAVCDFFNNGRLLKEVNATIIAHVPKLISSQKVLDFRPISCCNVLYKIITKIIANKIKGSLGVLVDESQNAFIPSRQISNNVLLTQELMRNYHRNRGPAKVAFKIDIHKVYDSVEWGFIEQCLIQFGFHQSMVSWIMSCLSSPSFSVKVNGECHGYFKGVRGLRQGDPLSPYLFTLVMEIIANRIKGSLGVLVDESQNAFIPSRHISDNVLLTQELMGNYHRNRGLAKVSFKIDIHKAYDSVKCDFIEQFNGECHGYFKGMRGLRQGDPLSPYLFTLVMEVFSLMVKRRIDEDEAFKYHWRCERLNLAHLSFIDDLMLFAKADVHSVMILNKVLMEFSGVSGLVPNLLKSLVFFADAWFLMVSPINRSIWSLLQRLVIGSMVYFIWLERNLRRFQDKCRTVKDLCGIIRDNVRLRLMSLKIKKSVQVMEAARLWDFEYYMYHVFVLISMRESHNHLFFECRYSLEVWQQFRDVVKLEFAPNNLFDIITYLSCRPINRSIWSILQRLVIGTVVYFIWLERNLRTFQDKRRPVKDLCVIIRDNVRLRLMSLKIKKSVQVMEAARLWNFGVEELFILISMRGVFDWGVQYGWISGVDSLVCCYYDWADLYCLTKVTSAEDLCAASFNDMKVKVTKVKHRKPHRGIKVSTPGSAGAGSVLRRLCSAKSSEKAQDRSEDFPGDNRGGKRVVSTPMDDEINKVLSNVRSGMLNTNLNFSLGCPDSNMPGCTLNNVSDVNELSNDGSFIKIPLDNFGLNDLGSPVAKSCSLQTSFDHTSKGDVGNTMCGPTSSKGGIDGAKTGIVIDRDMVGSGTLNEHTSMEDVFNTGGVCSSSQDGIASYKVGRGFVFGKKENSNGILNPPVGPFFNVSFSNIASGNPFKKFIASNGGAWNIERGKSFDSSMRSNQFSADVDRFAEKLKQGSEDIALKMEYVPSSVCKLENGNRRISFSAEEAFSLQLYGYFVGTLMDYRVVRGNLMRMWRIHDIEEITKTNEPGIWLEKIEPSSILIWVCVYNIPIELCNVSGIRKIMSGVGKTLLMDKMTKERCLKKGGKMDFARVLIEVSTEDDLPNVLEIEYPPLGNKPACVGKLEVRPRTDKEVAARTLKDVLNVGKSNVMDKGKFVTDDDGFTIVGKKNKPIVSQFVNQGKVGGHNGWSGRGLNNVKHGYGNSGGGNSNFMGRGEVVVMFKDINISKKVIQILVM</sequence>
<dbReference type="EMBL" id="BKCJ010009576">
    <property type="protein sequence ID" value="GEU87604.1"/>
    <property type="molecule type" value="Genomic_DNA"/>
</dbReference>
<dbReference type="InterPro" id="IPR052343">
    <property type="entry name" value="Retrotransposon-Effector_Assoc"/>
</dbReference>
<comment type="caution">
    <text evidence="3">The sequence shown here is derived from an EMBL/GenBank/DDBJ whole genome shotgun (WGS) entry which is preliminary data.</text>
</comment>
<organism evidence="3">
    <name type="scientific">Tanacetum cinerariifolium</name>
    <name type="common">Dalmatian daisy</name>
    <name type="synonym">Chrysanthemum cinerariifolium</name>
    <dbReference type="NCBI Taxonomy" id="118510"/>
    <lineage>
        <taxon>Eukaryota</taxon>
        <taxon>Viridiplantae</taxon>
        <taxon>Streptophyta</taxon>
        <taxon>Embryophyta</taxon>
        <taxon>Tracheophyta</taxon>
        <taxon>Spermatophyta</taxon>
        <taxon>Magnoliopsida</taxon>
        <taxon>eudicotyledons</taxon>
        <taxon>Gunneridae</taxon>
        <taxon>Pentapetalae</taxon>
        <taxon>asterids</taxon>
        <taxon>campanulids</taxon>
        <taxon>Asterales</taxon>
        <taxon>Asteraceae</taxon>
        <taxon>Asteroideae</taxon>
        <taxon>Anthemideae</taxon>
        <taxon>Anthemidinae</taxon>
        <taxon>Tanacetum</taxon>
    </lineage>
</organism>
<feature type="region of interest" description="Disordered" evidence="1">
    <location>
        <begin position="1182"/>
        <end position="1206"/>
    </location>
</feature>
<feature type="compositionally biased region" description="Basic and acidic residues" evidence="1">
    <location>
        <begin position="1183"/>
        <end position="1193"/>
    </location>
</feature>
<evidence type="ECO:0000259" key="2">
    <source>
        <dbReference type="PROSITE" id="PS50878"/>
    </source>
</evidence>
<evidence type="ECO:0000313" key="3">
    <source>
        <dbReference type="EMBL" id="GEU87604.1"/>
    </source>
</evidence>
<dbReference type="PROSITE" id="PS50878">
    <property type="entry name" value="RT_POL"/>
    <property type="match status" value="1"/>
</dbReference>
<accession>A0A6L2NSS7</accession>
<dbReference type="PANTHER" id="PTHR46890">
    <property type="entry name" value="NON-LTR RETROLELEMENT REVERSE TRANSCRIPTASE-LIKE PROTEIN-RELATED"/>
    <property type="match status" value="1"/>
</dbReference>
<gene>
    <name evidence="3" type="ORF">Tci_059582</name>
</gene>
<dbReference type="PANTHER" id="PTHR46890:SF48">
    <property type="entry name" value="RNA-DIRECTED DNA POLYMERASE"/>
    <property type="match status" value="1"/>
</dbReference>
<dbReference type="InterPro" id="IPR000477">
    <property type="entry name" value="RT_dom"/>
</dbReference>
<dbReference type="InterPro" id="IPR043502">
    <property type="entry name" value="DNA/RNA_pol_sf"/>
</dbReference>
<feature type="non-terminal residue" evidence="3">
    <location>
        <position position="1"/>
    </location>
</feature>
<dbReference type="SUPFAM" id="SSF56672">
    <property type="entry name" value="DNA/RNA polymerases"/>
    <property type="match status" value="1"/>
</dbReference>
<name>A0A6L2NSS7_TANCI</name>
<dbReference type="Pfam" id="PF00078">
    <property type="entry name" value="RVT_1"/>
    <property type="match status" value="1"/>
</dbReference>
<dbReference type="CDD" id="cd01650">
    <property type="entry name" value="RT_nLTR_like"/>
    <property type="match status" value="2"/>
</dbReference>